<name>A0AB34JX45_PRYPA</name>
<dbReference type="Gene3D" id="1.20.1280.180">
    <property type="match status" value="1"/>
</dbReference>
<dbReference type="InterPro" id="IPR039551">
    <property type="entry name" value="Cho/carn_acyl_trans"/>
</dbReference>
<protein>
    <recommendedName>
        <fullName evidence="9">Choline/carnitine acyltransferase domain-containing protein</fullName>
    </recommendedName>
</protein>
<dbReference type="EMBL" id="JBGBPQ010000003">
    <property type="protein sequence ID" value="KAL1526728.1"/>
    <property type="molecule type" value="Genomic_DNA"/>
</dbReference>
<keyword evidence="4" id="KW-0276">Fatty acid metabolism</keyword>
<dbReference type="InterPro" id="IPR042572">
    <property type="entry name" value="Carn_acyl_trans_N"/>
</dbReference>
<accession>A0AB34JX45</accession>
<dbReference type="PANTHER" id="PTHR22589">
    <property type="entry name" value="CARNITINE O-ACYLTRANSFERASE"/>
    <property type="match status" value="1"/>
</dbReference>
<feature type="active site" description="Proton acceptor" evidence="7">
    <location>
        <position position="378"/>
    </location>
</feature>
<dbReference type="Gene3D" id="1.10.275.20">
    <property type="entry name" value="Choline/Carnitine o-acyltransferase"/>
    <property type="match status" value="1"/>
</dbReference>
<evidence type="ECO:0000256" key="1">
    <source>
        <dbReference type="ARBA" id="ARBA00005232"/>
    </source>
</evidence>
<evidence type="ECO:0000259" key="9">
    <source>
        <dbReference type="Pfam" id="PF00755"/>
    </source>
</evidence>
<dbReference type="InterPro" id="IPR000542">
    <property type="entry name" value="Carn_acyl_trans"/>
</dbReference>
<evidence type="ECO:0000256" key="2">
    <source>
        <dbReference type="ARBA" id="ARBA00022448"/>
    </source>
</evidence>
<dbReference type="GO" id="GO:0006635">
    <property type="term" value="P:fatty acid beta-oxidation"/>
    <property type="evidence" value="ECO:0007669"/>
    <property type="project" value="TreeGrafter"/>
</dbReference>
<evidence type="ECO:0000256" key="3">
    <source>
        <dbReference type="ARBA" id="ARBA00022679"/>
    </source>
</evidence>
<dbReference type="Gene3D" id="3.30.559.70">
    <property type="entry name" value="Choline/Carnitine o-acyltransferase, domain 2"/>
    <property type="match status" value="1"/>
</dbReference>
<evidence type="ECO:0000256" key="5">
    <source>
        <dbReference type="ARBA" id="ARBA00023098"/>
    </source>
</evidence>
<keyword evidence="3 8" id="KW-0808">Transferase</keyword>
<keyword evidence="2" id="KW-0813">Transport</keyword>
<feature type="domain" description="Choline/carnitine acyltransferase" evidence="9">
    <location>
        <begin position="59"/>
        <end position="639"/>
    </location>
</feature>
<gene>
    <name evidence="10" type="ORF">AB1Y20_015425</name>
</gene>
<dbReference type="PROSITE" id="PS00440">
    <property type="entry name" value="ACYLTRANSF_C_2"/>
    <property type="match status" value="1"/>
</dbReference>
<dbReference type="InterPro" id="IPR023213">
    <property type="entry name" value="CAT-like_dom_sf"/>
</dbReference>
<comment type="similarity">
    <text evidence="1 8">Belongs to the carnitine/choline acetyltransferase family.</text>
</comment>
<evidence type="ECO:0000313" key="11">
    <source>
        <dbReference type="Proteomes" id="UP001515480"/>
    </source>
</evidence>
<comment type="caution">
    <text evidence="10">The sequence shown here is derived from an EMBL/GenBank/DDBJ whole genome shotgun (WGS) entry which is preliminary data.</text>
</comment>
<dbReference type="AlphaFoldDB" id="A0AB34JX45"/>
<keyword evidence="5" id="KW-0443">Lipid metabolism</keyword>
<dbReference type="Proteomes" id="UP001515480">
    <property type="component" value="Unassembled WGS sequence"/>
</dbReference>
<keyword evidence="6 8" id="KW-0012">Acyltransferase</keyword>
<evidence type="ECO:0000256" key="6">
    <source>
        <dbReference type="ARBA" id="ARBA00023315"/>
    </source>
</evidence>
<dbReference type="PANTHER" id="PTHR22589:SF16">
    <property type="entry name" value="CARNITINE O-PALMITOYLTRANSFERASE 2, MITOCHONDRIAL"/>
    <property type="match status" value="1"/>
</dbReference>
<sequence>MAILTSAVPLARPGAAPRLLARLGARARFSTAGSAAPGRELLHTSRIPTHHFQDSLPKLPIPKLEASLLQLRYFAGAVLSKEELEELDRRIASFAVREGPRLQAELVARDQKVYSSFISKPWFNLYLSDRRPLLLNYNPQLTFKDEPSPSSQASRAARLAYSAMTFLRTLEAKVLEPDVFHTSPERSKQPWWPEVMRLLPRGVSFYGAAASGAFPLDMSQYANLFRSTRVPGAEKDFLRVSEGSCHVTVQRGGRFWAVELLDEDGATRPLEQIHGAMQAIIDAADSQPAPPDEAVGFLTSLPRDEWAALRTSLLPDNRATIDAIDSALFSISLDTEAPKTVTEVCRCFLHGSGVDRWLDKSFQLIVSANAKAAVNFEHSWGDGVAVLRFFNEVYNDSLSLPSLSTAKAPVSPPSRLDWRLTPDLKAAVTDAASRFASTIASTDLAACETDVFTSGVLKGLKLSPDGMMQMAFQLAHMRMHGSLVSTYESASTSAFKHGRTETIRSATPEALQFAATFCDPAASSSARLDAMKLAVSNHSRITRSALMGQGIDRHLFALQDLASSQGEVPPLFTCKPYSKLTRFIISTSTLASDALENGGFGPVNEDCYAVGYGIRDHGCRSLVMTYGRDSQGFAEHIEKAMVDMRSTAQKA</sequence>
<dbReference type="GO" id="GO:0005739">
    <property type="term" value="C:mitochondrion"/>
    <property type="evidence" value="ECO:0007669"/>
    <property type="project" value="TreeGrafter"/>
</dbReference>
<dbReference type="InterPro" id="IPR042231">
    <property type="entry name" value="Cho/carn_acyl_trans_2"/>
</dbReference>
<dbReference type="GO" id="GO:0004095">
    <property type="term" value="F:carnitine O-palmitoyltransferase activity"/>
    <property type="evidence" value="ECO:0007669"/>
    <property type="project" value="TreeGrafter"/>
</dbReference>
<evidence type="ECO:0000256" key="8">
    <source>
        <dbReference type="RuleBase" id="RU003801"/>
    </source>
</evidence>
<dbReference type="SUPFAM" id="SSF52777">
    <property type="entry name" value="CoA-dependent acyltransferases"/>
    <property type="match status" value="2"/>
</dbReference>
<evidence type="ECO:0000313" key="10">
    <source>
        <dbReference type="EMBL" id="KAL1526728.1"/>
    </source>
</evidence>
<dbReference type="Gene3D" id="3.30.559.10">
    <property type="entry name" value="Chloramphenicol acetyltransferase-like domain"/>
    <property type="match status" value="1"/>
</dbReference>
<proteinExistence type="inferred from homology"/>
<keyword evidence="11" id="KW-1185">Reference proteome</keyword>
<dbReference type="Pfam" id="PF00755">
    <property type="entry name" value="Carn_acyltransf"/>
    <property type="match status" value="1"/>
</dbReference>
<organism evidence="10 11">
    <name type="scientific">Prymnesium parvum</name>
    <name type="common">Toxic golden alga</name>
    <dbReference type="NCBI Taxonomy" id="97485"/>
    <lineage>
        <taxon>Eukaryota</taxon>
        <taxon>Haptista</taxon>
        <taxon>Haptophyta</taxon>
        <taxon>Prymnesiophyceae</taxon>
        <taxon>Prymnesiales</taxon>
        <taxon>Prymnesiaceae</taxon>
        <taxon>Prymnesium</taxon>
    </lineage>
</organism>
<evidence type="ECO:0000256" key="4">
    <source>
        <dbReference type="ARBA" id="ARBA00022832"/>
    </source>
</evidence>
<evidence type="ECO:0000256" key="7">
    <source>
        <dbReference type="PIRSR" id="PIRSR600542-1"/>
    </source>
</evidence>
<reference evidence="10 11" key="1">
    <citation type="journal article" date="2024" name="Science">
        <title>Giant polyketide synthase enzymes in the biosynthesis of giant marine polyether toxins.</title>
        <authorList>
            <person name="Fallon T.R."/>
            <person name="Shende V.V."/>
            <person name="Wierzbicki I.H."/>
            <person name="Pendleton A.L."/>
            <person name="Watervoot N.F."/>
            <person name="Auber R.P."/>
            <person name="Gonzalez D.J."/>
            <person name="Wisecaver J.H."/>
            <person name="Moore B.S."/>
        </authorList>
    </citation>
    <scope>NUCLEOTIDE SEQUENCE [LARGE SCALE GENOMIC DNA]</scope>
    <source>
        <strain evidence="10 11">12B1</strain>
    </source>
</reference>
<dbReference type="PROSITE" id="PS00439">
    <property type="entry name" value="ACYLTRANSF_C_1"/>
    <property type="match status" value="1"/>
</dbReference>